<feature type="chain" id="PRO_5022892055" evidence="1">
    <location>
        <begin position="20"/>
        <end position="118"/>
    </location>
</feature>
<feature type="signal peptide" evidence="1">
    <location>
        <begin position="1"/>
        <end position="19"/>
    </location>
</feature>
<keyword evidence="3" id="KW-1185">Reference proteome</keyword>
<name>A0A5B8UNS2_9BACT</name>
<dbReference type="Proteomes" id="UP000321204">
    <property type="component" value="Chromosome"/>
</dbReference>
<evidence type="ECO:0000313" key="3">
    <source>
        <dbReference type="Proteomes" id="UP000321204"/>
    </source>
</evidence>
<dbReference type="EMBL" id="CP042433">
    <property type="protein sequence ID" value="QEC57710.1"/>
    <property type="molecule type" value="Genomic_DNA"/>
</dbReference>
<proteinExistence type="predicted"/>
<evidence type="ECO:0000256" key="1">
    <source>
        <dbReference type="SAM" id="SignalP"/>
    </source>
</evidence>
<dbReference type="AlphaFoldDB" id="A0A5B8UNS2"/>
<dbReference type="RefSeq" id="WP_146790316.1">
    <property type="nucleotide sequence ID" value="NZ_BAABIO010000003.1"/>
</dbReference>
<dbReference type="KEGG" id="fgg:FSB75_17970"/>
<keyword evidence="1" id="KW-0732">Signal</keyword>
<organism evidence="2 3">
    <name type="scientific">Flavisolibacter ginsenosidimutans</name>
    <dbReference type="NCBI Taxonomy" id="661481"/>
    <lineage>
        <taxon>Bacteria</taxon>
        <taxon>Pseudomonadati</taxon>
        <taxon>Bacteroidota</taxon>
        <taxon>Chitinophagia</taxon>
        <taxon>Chitinophagales</taxon>
        <taxon>Chitinophagaceae</taxon>
        <taxon>Flavisolibacter</taxon>
    </lineage>
</organism>
<evidence type="ECO:0000313" key="2">
    <source>
        <dbReference type="EMBL" id="QEC57710.1"/>
    </source>
</evidence>
<gene>
    <name evidence="2" type="ORF">FSB75_17970</name>
</gene>
<protein>
    <submittedName>
        <fullName evidence="2">Uncharacterized protein</fullName>
    </submittedName>
</protein>
<dbReference type="OrthoDB" id="675628at2"/>
<accession>A0A5B8UNS2</accession>
<reference evidence="2 3" key="1">
    <citation type="journal article" date="2015" name="Int. J. Syst. Evol. Microbiol.">
        <title>Flavisolibacter ginsenosidimutans sp. nov., with ginsenoside-converting activity isolated from soil used for cultivating ginseng.</title>
        <authorList>
            <person name="Zhao Y."/>
            <person name="Liu Q."/>
            <person name="Kang M.S."/>
            <person name="Jin F."/>
            <person name="Yu H."/>
            <person name="Im W.T."/>
        </authorList>
    </citation>
    <scope>NUCLEOTIDE SEQUENCE [LARGE SCALE GENOMIC DNA]</scope>
    <source>
        <strain evidence="2 3">Gsoil 636</strain>
    </source>
</reference>
<sequence length="118" mass="13208">MKHTTLLFLFSITAFFTRAQNVTTLPPGKYETRLKAAQNKWEKGDIILLDDSRYKLSSGGETGEYKLSVAAQRIFFTSGPLKSAFTKLSLVNNKPLIVLPLDENRSLGLKAEVWASKE</sequence>